<evidence type="ECO:0000313" key="2">
    <source>
        <dbReference type="Proteomes" id="UP000317557"/>
    </source>
</evidence>
<gene>
    <name evidence="1" type="ORF">SAMN06265219_10411</name>
</gene>
<dbReference type="SUPFAM" id="SSF54909">
    <property type="entry name" value="Dimeric alpha+beta barrel"/>
    <property type="match status" value="1"/>
</dbReference>
<evidence type="ECO:0008006" key="3">
    <source>
        <dbReference type="Google" id="ProtNLM"/>
    </source>
</evidence>
<organism evidence="1 2">
    <name type="scientific">Gracilimonas mengyeensis</name>
    <dbReference type="NCBI Taxonomy" id="1302730"/>
    <lineage>
        <taxon>Bacteria</taxon>
        <taxon>Pseudomonadati</taxon>
        <taxon>Balneolota</taxon>
        <taxon>Balneolia</taxon>
        <taxon>Balneolales</taxon>
        <taxon>Balneolaceae</taxon>
        <taxon>Gracilimonas</taxon>
    </lineage>
</organism>
<name>A0A521BYP2_9BACT</name>
<dbReference type="Proteomes" id="UP000317557">
    <property type="component" value="Unassembled WGS sequence"/>
</dbReference>
<dbReference type="OrthoDB" id="165208at2"/>
<keyword evidence="2" id="KW-1185">Reference proteome</keyword>
<dbReference type="InterPro" id="IPR011008">
    <property type="entry name" value="Dimeric_a/b-barrel"/>
</dbReference>
<dbReference type="RefSeq" id="WP_142453631.1">
    <property type="nucleotide sequence ID" value="NZ_FXTP01000004.1"/>
</dbReference>
<reference evidence="1 2" key="1">
    <citation type="submission" date="2017-05" db="EMBL/GenBank/DDBJ databases">
        <authorList>
            <person name="Varghese N."/>
            <person name="Submissions S."/>
        </authorList>
    </citation>
    <scope>NUCLEOTIDE SEQUENCE [LARGE SCALE GENOMIC DNA]</scope>
    <source>
        <strain evidence="1 2">DSM 21985</strain>
    </source>
</reference>
<accession>A0A521BYP2</accession>
<protein>
    <recommendedName>
        <fullName evidence="3">Antibiotic biosynthesis monooxygenase</fullName>
    </recommendedName>
</protein>
<sequence>MITRIWHGWTSPENADAYEQVLYKEVIPGIEAKNIEGFQKIEVLRQEHQNEVEFVTIMYFDDLDAVKDFMGGDYKVAHVPAAAQKLLKRYNKRSEHYQLRKEQAY</sequence>
<dbReference type="EMBL" id="FXTP01000004">
    <property type="protein sequence ID" value="SMO52293.1"/>
    <property type="molecule type" value="Genomic_DNA"/>
</dbReference>
<evidence type="ECO:0000313" key="1">
    <source>
        <dbReference type="EMBL" id="SMO52293.1"/>
    </source>
</evidence>
<dbReference type="AlphaFoldDB" id="A0A521BYP2"/>
<proteinExistence type="predicted"/>